<sequence>MNSEKINIVRSIEQMDAELFEMLLNVDKTYQYVRKSVFVNKINDVFNELIEGGDTMLNSYPGICKSNDCNNRFCSGYRFVGNVSNKYFELIFKESRNEVDDIFQCFGLELDNPEVEKGERISYRIDAEYQDYFLLNSDFQEKKKVYLVAMEELNHYKDIEMPFEVLESWVSRYISFYDSLLNVSILLNTFDNFKSIFIRFKFLVDIFSRNIEAKLAYERYLLLDLDNEKAILRWLVDHEELGAEFHQFDVFNISKNGNDEIDGLKKGEINIDVENFRNCINFHFAFQEHIHKMKNKYYVEYDNPNDLPYYIDDVQIHSDIELEFIRSLRLQLIKGGVEF</sequence>
<dbReference type="AlphaFoldDB" id="A0A9D7XEK5"/>
<accession>A0A9D7XEK5</accession>
<name>A0A9D7XEK5_9BACT</name>
<protein>
    <submittedName>
        <fullName evidence="1">Uncharacterized protein</fullName>
    </submittedName>
</protein>
<reference evidence="1 2" key="1">
    <citation type="submission" date="2020-10" db="EMBL/GenBank/DDBJ databases">
        <title>Connecting structure to function with the recovery of over 1000 high-quality activated sludge metagenome-assembled genomes encoding full-length rRNA genes using long-read sequencing.</title>
        <authorList>
            <person name="Singleton C.M."/>
            <person name="Petriglieri F."/>
            <person name="Kristensen J.M."/>
            <person name="Kirkegaard R.H."/>
            <person name="Michaelsen T.Y."/>
            <person name="Andersen M.H."/>
            <person name="Karst S.M."/>
            <person name="Dueholm M.S."/>
            <person name="Nielsen P.H."/>
            <person name="Albertsen M."/>
        </authorList>
    </citation>
    <scope>NUCLEOTIDE SEQUENCE [LARGE SCALE GENOMIC DNA]</scope>
    <source>
        <strain evidence="1">Ribe_18-Q3-R11-54_BAT3C.373</strain>
    </source>
</reference>
<organism evidence="1 2">
    <name type="scientific">Candidatus Defluviibacterium haderslevense</name>
    <dbReference type="NCBI Taxonomy" id="2981993"/>
    <lineage>
        <taxon>Bacteria</taxon>
        <taxon>Pseudomonadati</taxon>
        <taxon>Bacteroidota</taxon>
        <taxon>Saprospiria</taxon>
        <taxon>Saprospirales</taxon>
        <taxon>Saprospiraceae</taxon>
        <taxon>Candidatus Defluviibacterium</taxon>
    </lineage>
</organism>
<comment type="caution">
    <text evidence="1">The sequence shown here is derived from an EMBL/GenBank/DDBJ whole genome shotgun (WGS) entry which is preliminary data.</text>
</comment>
<gene>
    <name evidence="1" type="ORF">IPO85_17105</name>
</gene>
<proteinExistence type="predicted"/>
<evidence type="ECO:0000313" key="1">
    <source>
        <dbReference type="EMBL" id="MBK9719199.1"/>
    </source>
</evidence>
<dbReference type="Proteomes" id="UP000808349">
    <property type="component" value="Unassembled WGS sequence"/>
</dbReference>
<evidence type="ECO:0000313" key="2">
    <source>
        <dbReference type="Proteomes" id="UP000808349"/>
    </source>
</evidence>
<dbReference type="EMBL" id="JADKFW010000017">
    <property type="protein sequence ID" value="MBK9719199.1"/>
    <property type="molecule type" value="Genomic_DNA"/>
</dbReference>